<keyword evidence="3" id="KW-0472">Membrane</keyword>
<gene>
    <name evidence="4" type="ORF">O7A05_06625</name>
</gene>
<feature type="transmembrane region" description="Helical" evidence="3">
    <location>
        <begin position="169"/>
        <end position="191"/>
    </location>
</feature>
<evidence type="ECO:0000256" key="2">
    <source>
        <dbReference type="SAM" id="MobiDB-lite"/>
    </source>
</evidence>
<dbReference type="RefSeq" id="WP_337092188.1">
    <property type="nucleotide sequence ID" value="NZ_JAPYKO010000003.1"/>
</dbReference>
<dbReference type="Proteomes" id="UP001366503">
    <property type="component" value="Unassembled WGS sequence"/>
</dbReference>
<protein>
    <recommendedName>
        <fullName evidence="6">MFS transporter</fullName>
    </recommendedName>
</protein>
<evidence type="ECO:0000256" key="3">
    <source>
        <dbReference type="SAM" id="Phobius"/>
    </source>
</evidence>
<feature type="transmembrane region" description="Helical" evidence="3">
    <location>
        <begin position="236"/>
        <end position="256"/>
    </location>
</feature>
<keyword evidence="1" id="KW-0175">Coiled coil</keyword>
<evidence type="ECO:0000256" key="1">
    <source>
        <dbReference type="SAM" id="Coils"/>
    </source>
</evidence>
<keyword evidence="5" id="KW-1185">Reference proteome</keyword>
<keyword evidence="3" id="KW-0812">Transmembrane</keyword>
<feature type="coiled-coil region" evidence="1">
    <location>
        <begin position="322"/>
        <end position="360"/>
    </location>
</feature>
<dbReference type="EMBL" id="JAPYKO010000003">
    <property type="protein sequence ID" value="MEI9401854.1"/>
    <property type="molecule type" value="Genomic_DNA"/>
</dbReference>
<keyword evidence="3" id="KW-1133">Transmembrane helix</keyword>
<sequence>MKGVSSRFEKLNRLRETLRESNHDFRASTQLFSSLDVTKIDRDMNLAGRGKERGEANQPPKSARNLDDVEHAIIERVEDEKKASSHTLEDNLHLLSGRLAGLDFEEQFGLIRQANAASVSDFKASVAVGLDELHGLRRALSDAEKEHAWFKAKHGLVRAARVQHGAAHLLRISLLLFLFLIETAMNGSFLAKGNEQGFFGGILEAAAFSFINIGAALLLALFCARLVTHRSTLGKLVGTFSILVYVGLAVTLNLALAHYREVSGSLADGAGAEVIRNMVGNPAGLTDVKSWLLFAIGLMFSIFAFIDGWFVLDPYPGYAGVENRLVRKREDYIDRKRELIEELQDVRDDHNEKVEDIVKELGSRRREHRAIVDHRSRLLALFAQHQDQLERACNQLLSKYREANIQARTEPAPKHFGAPYKLERIKPYISADGEWSEGDVGASIRQAQEELNAQVRLIGQECERGIEQYRDLDKLHPDSVNG</sequence>
<evidence type="ECO:0008006" key="6">
    <source>
        <dbReference type="Google" id="ProtNLM"/>
    </source>
</evidence>
<feature type="region of interest" description="Disordered" evidence="2">
    <location>
        <begin position="47"/>
        <end position="66"/>
    </location>
</feature>
<evidence type="ECO:0000313" key="5">
    <source>
        <dbReference type="Proteomes" id="UP001366503"/>
    </source>
</evidence>
<proteinExistence type="predicted"/>
<feature type="transmembrane region" description="Helical" evidence="3">
    <location>
        <begin position="197"/>
        <end position="224"/>
    </location>
</feature>
<name>A0ABU8KAM1_9HYPH</name>
<organism evidence="4 5">
    <name type="scientific">Mesorhizobium argentiipisi</name>
    <dbReference type="NCBI Taxonomy" id="3015175"/>
    <lineage>
        <taxon>Bacteria</taxon>
        <taxon>Pseudomonadati</taxon>
        <taxon>Pseudomonadota</taxon>
        <taxon>Alphaproteobacteria</taxon>
        <taxon>Hyphomicrobiales</taxon>
        <taxon>Phyllobacteriaceae</taxon>
        <taxon>Mesorhizobium</taxon>
    </lineage>
</organism>
<reference evidence="4 5" key="1">
    <citation type="submission" date="2022-12" db="EMBL/GenBank/DDBJ databases">
        <authorList>
            <person name="Muema E."/>
        </authorList>
    </citation>
    <scope>NUCLEOTIDE SEQUENCE [LARGE SCALE GENOMIC DNA]</scope>
    <source>
        <strain evidence="5">1330</strain>
    </source>
</reference>
<comment type="caution">
    <text evidence="4">The sequence shown here is derived from an EMBL/GenBank/DDBJ whole genome shotgun (WGS) entry which is preliminary data.</text>
</comment>
<feature type="transmembrane region" description="Helical" evidence="3">
    <location>
        <begin position="291"/>
        <end position="312"/>
    </location>
</feature>
<accession>A0ABU8KAM1</accession>
<evidence type="ECO:0000313" key="4">
    <source>
        <dbReference type="EMBL" id="MEI9401854.1"/>
    </source>
</evidence>